<evidence type="ECO:0000313" key="1">
    <source>
        <dbReference type="EMBL" id="KQH75137.1"/>
    </source>
</evidence>
<dbReference type="InterPro" id="IPR058714">
    <property type="entry name" value="LpqS"/>
</dbReference>
<name>A0A0Q2LFL6_MYCGO</name>
<evidence type="ECO:0008006" key="3">
    <source>
        <dbReference type="Google" id="ProtNLM"/>
    </source>
</evidence>
<sequence>MRERTAPSPRTSPLTRRSTTAVATAAFLLLLLGHSALLHSETGHPHHSHALLSSVGAEFAINVDHPHLVNGALTACHDVSVSAVLPRTPTILVETGVAAAMVAIVAGVSGDAATSGRSPPNAAPPALTGRDLLTRLCLIRR</sequence>
<evidence type="ECO:0000313" key="2">
    <source>
        <dbReference type="Proteomes" id="UP000051677"/>
    </source>
</evidence>
<dbReference type="Proteomes" id="UP000051677">
    <property type="component" value="Unassembled WGS sequence"/>
</dbReference>
<dbReference type="Pfam" id="PF26327">
    <property type="entry name" value="LpqS"/>
    <property type="match status" value="1"/>
</dbReference>
<dbReference type="AlphaFoldDB" id="A0A0Q2LFL6"/>
<organism evidence="1 2">
    <name type="scientific">Mycobacterium gordonae</name>
    <dbReference type="NCBI Taxonomy" id="1778"/>
    <lineage>
        <taxon>Bacteria</taxon>
        <taxon>Bacillati</taxon>
        <taxon>Actinomycetota</taxon>
        <taxon>Actinomycetes</taxon>
        <taxon>Mycobacteriales</taxon>
        <taxon>Mycobacteriaceae</taxon>
        <taxon>Mycobacterium</taxon>
    </lineage>
</organism>
<dbReference type="EMBL" id="LKTM01000386">
    <property type="protein sequence ID" value="KQH75137.1"/>
    <property type="molecule type" value="Genomic_DNA"/>
</dbReference>
<protein>
    <recommendedName>
        <fullName evidence="3">Lipoprotein LpqS</fullName>
    </recommendedName>
</protein>
<accession>A0A0Q2LFL6</accession>
<gene>
    <name evidence="1" type="ORF">AO501_29735</name>
</gene>
<proteinExistence type="predicted"/>
<comment type="caution">
    <text evidence="1">The sequence shown here is derived from an EMBL/GenBank/DDBJ whole genome shotgun (WGS) entry which is preliminary data.</text>
</comment>
<reference evidence="1 2" key="1">
    <citation type="submission" date="2015-10" db="EMBL/GenBank/DDBJ databases">
        <title>Mycobacterium gordonae draft genome assembly.</title>
        <authorList>
            <person name="Ustinova V."/>
            <person name="Smirnova T."/>
            <person name="Blagodatskikh K."/>
            <person name="Varlamov D."/>
            <person name="Larionova E."/>
            <person name="Chernousova L."/>
        </authorList>
    </citation>
    <scope>NUCLEOTIDE SEQUENCE [LARGE SCALE GENOMIC DNA]</scope>
    <source>
        <strain evidence="1 2">CTRI 14-8773</strain>
    </source>
</reference>